<dbReference type="PANTHER" id="PTHR37540:SF5">
    <property type="entry name" value="TRANSCRIPTION FACTOR DOMAIN-CONTAINING PROTEIN"/>
    <property type="match status" value="1"/>
</dbReference>
<name>A0A9W9HN32_9EURO</name>
<organism evidence="2 3">
    <name type="scientific">Penicillium canariense</name>
    <dbReference type="NCBI Taxonomy" id="189055"/>
    <lineage>
        <taxon>Eukaryota</taxon>
        <taxon>Fungi</taxon>
        <taxon>Dikarya</taxon>
        <taxon>Ascomycota</taxon>
        <taxon>Pezizomycotina</taxon>
        <taxon>Eurotiomycetes</taxon>
        <taxon>Eurotiomycetidae</taxon>
        <taxon>Eurotiales</taxon>
        <taxon>Aspergillaceae</taxon>
        <taxon>Penicillium</taxon>
    </lineage>
</organism>
<protein>
    <submittedName>
        <fullName evidence="2">Uncharacterized protein</fullName>
    </submittedName>
</protein>
<dbReference type="Pfam" id="PF11951">
    <property type="entry name" value="Fungal_trans_2"/>
    <property type="match status" value="1"/>
</dbReference>
<dbReference type="GeneID" id="81431809"/>
<dbReference type="AlphaFoldDB" id="A0A9W9HN32"/>
<dbReference type="RefSeq" id="XP_056538590.1">
    <property type="nucleotide sequence ID" value="XM_056692633.1"/>
</dbReference>
<proteinExistence type="predicted"/>
<dbReference type="InterPro" id="IPR021858">
    <property type="entry name" value="Fun_TF"/>
</dbReference>
<dbReference type="EMBL" id="JAPQKN010000008">
    <property type="protein sequence ID" value="KAJ5151257.1"/>
    <property type="molecule type" value="Genomic_DNA"/>
</dbReference>
<feature type="region of interest" description="Disordered" evidence="1">
    <location>
        <begin position="1"/>
        <end position="27"/>
    </location>
</feature>
<keyword evidence="3" id="KW-1185">Reference proteome</keyword>
<accession>A0A9W9HN32</accession>
<reference evidence="2" key="1">
    <citation type="submission" date="2022-11" db="EMBL/GenBank/DDBJ databases">
        <authorList>
            <person name="Petersen C."/>
        </authorList>
    </citation>
    <scope>NUCLEOTIDE SEQUENCE</scope>
    <source>
        <strain evidence="2">IBT 26290</strain>
    </source>
</reference>
<sequence>MTRYHKKARELRGVERPSHDDPASFSPRGIILDEEQSRLVDANSIPMPRIGPTTDDFQSGLCEWEKRLRCITRQTISTPSGLDLFGTIPFPFHLDHRDRNLLFHYSTVFNYTNMPVNSKEEWIKFAVTDAALLHTTLVISALHVALICGQEFSVDAFRHQRAAVNILNDRLNDPILSSTDSTILSISCLALIDILNASPLGAAPHTTALEQLVNHRGGLTTLGFNGIVRRKALWADLSSAIAQRIAPRFPFSSEKLPMGRPSDAIPITVNTSAVNICTEVSDWVAGSPYPPGIEAIIHDLQRLSLVLSSANRADMAEIDQLMLSDSFYDLERRAYDLLLQAENRNSVSQIVPKHSASITPNSFLYPACCLTAIIYVSLALREIPPRAGIFNPLLGRLTTLLRDIDIFAACTTHPKTLLWILGTGGAAALGREERSLYVKWLDHFCRTQHIYEWDEMRVAFSSSIHLAPLYMTEFMDVWNDVEEFRIMRDLIEM</sequence>
<comment type="caution">
    <text evidence="2">The sequence shown here is derived from an EMBL/GenBank/DDBJ whole genome shotgun (WGS) entry which is preliminary data.</text>
</comment>
<dbReference type="OrthoDB" id="4159781at2759"/>
<feature type="compositionally biased region" description="Basic and acidic residues" evidence="1">
    <location>
        <begin position="10"/>
        <end position="22"/>
    </location>
</feature>
<dbReference type="PANTHER" id="PTHR37540">
    <property type="entry name" value="TRANSCRIPTION FACTOR (ACR-2), PUTATIVE-RELATED-RELATED"/>
    <property type="match status" value="1"/>
</dbReference>
<reference evidence="2" key="2">
    <citation type="journal article" date="2023" name="IMA Fungus">
        <title>Comparative genomic study of the Penicillium genus elucidates a diverse pangenome and 15 lateral gene transfer events.</title>
        <authorList>
            <person name="Petersen C."/>
            <person name="Sorensen T."/>
            <person name="Nielsen M.R."/>
            <person name="Sondergaard T.E."/>
            <person name="Sorensen J.L."/>
            <person name="Fitzpatrick D.A."/>
            <person name="Frisvad J.C."/>
            <person name="Nielsen K.L."/>
        </authorList>
    </citation>
    <scope>NUCLEOTIDE SEQUENCE</scope>
    <source>
        <strain evidence="2">IBT 26290</strain>
    </source>
</reference>
<dbReference type="Proteomes" id="UP001149163">
    <property type="component" value="Unassembled WGS sequence"/>
</dbReference>
<evidence type="ECO:0000313" key="2">
    <source>
        <dbReference type="EMBL" id="KAJ5151257.1"/>
    </source>
</evidence>
<gene>
    <name evidence="2" type="ORF">N7482_010509</name>
</gene>
<evidence type="ECO:0000256" key="1">
    <source>
        <dbReference type="SAM" id="MobiDB-lite"/>
    </source>
</evidence>
<evidence type="ECO:0000313" key="3">
    <source>
        <dbReference type="Proteomes" id="UP001149163"/>
    </source>
</evidence>